<dbReference type="EMBL" id="AP007255">
    <property type="protein sequence ID" value="BAE50229.1"/>
    <property type="molecule type" value="Genomic_DNA"/>
</dbReference>
<dbReference type="PROSITE" id="PS50975">
    <property type="entry name" value="ATP_GRASP"/>
    <property type="match status" value="1"/>
</dbReference>
<gene>
    <name evidence="3" type="ordered locus">amb1426</name>
</gene>
<dbReference type="KEGG" id="mag:amb1426"/>
<sequence length="355" mass="38582">MTVAPDWWSIARLPSQLVAAGFEVAAFCPPRSWLALTRFVCERYVIQGPDLEGQLADAVAAWEPHLVIPGDEFAVHLLRGMDRPGTPETLRQLVRRSCGDPRFHQVVTDKTRTLEEAARLDIAHPPQAPAEDFQDFATRHGYPLLLKMSVGMAGLTVRACTDGESAAAALARLRSLTLPAYVGQRSIMVQEHIRGRPASIALVALDGVVLDSFSYSTEETAGECGPSCVIRRLDHPGIAGTARKLVAHFGFSGFGGFDFMIEAATGTPHLLEMNPRLTIAGHLGAAFGHDLAKALHAGLSGNSCSPQLDPGHDVVALFPHEWWRDALSPHLRHHFSDVPWDDPALLSRALISRQP</sequence>
<dbReference type="Proteomes" id="UP000007058">
    <property type="component" value="Chromosome"/>
</dbReference>
<feature type="domain" description="ATP-grasp" evidence="2">
    <location>
        <begin position="114"/>
        <end position="300"/>
    </location>
</feature>
<keyword evidence="1" id="KW-0067">ATP-binding</keyword>
<protein>
    <recommendedName>
        <fullName evidence="2">ATP-grasp domain-containing protein</fullName>
    </recommendedName>
</protein>
<organism evidence="3 4">
    <name type="scientific">Paramagnetospirillum magneticum (strain ATCC 700264 / AMB-1)</name>
    <name type="common">Magnetospirillum magneticum</name>
    <dbReference type="NCBI Taxonomy" id="342108"/>
    <lineage>
        <taxon>Bacteria</taxon>
        <taxon>Pseudomonadati</taxon>
        <taxon>Pseudomonadota</taxon>
        <taxon>Alphaproteobacteria</taxon>
        <taxon>Rhodospirillales</taxon>
        <taxon>Magnetospirillaceae</taxon>
        <taxon>Paramagnetospirillum</taxon>
    </lineage>
</organism>
<keyword evidence="4" id="KW-1185">Reference proteome</keyword>
<evidence type="ECO:0000313" key="4">
    <source>
        <dbReference type="Proteomes" id="UP000007058"/>
    </source>
</evidence>
<evidence type="ECO:0000256" key="1">
    <source>
        <dbReference type="PROSITE-ProRule" id="PRU00409"/>
    </source>
</evidence>
<evidence type="ECO:0000259" key="2">
    <source>
        <dbReference type="PROSITE" id="PS50975"/>
    </source>
</evidence>
<accession>Q2W7E6</accession>
<keyword evidence="1" id="KW-0547">Nucleotide-binding</keyword>
<dbReference type="InterPro" id="IPR011761">
    <property type="entry name" value="ATP-grasp"/>
</dbReference>
<reference evidence="3 4" key="1">
    <citation type="journal article" date="2005" name="DNA Res.">
        <title>Complete genome sequence of the facultative anaerobic magnetotactic bacterium Magnetospirillum sp. strain AMB-1.</title>
        <authorList>
            <person name="Matsunaga T."/>
            <person name="Okamura Y."/>
            <person name="Fukuda Y."/>
            <person name="Wahyudi A.T."/>
            <person name="Murase Y."/>
            <person name="Takeyama H."/>
        </authorList>
    </citation>
    <scope>NUCLEOTIDE SEQUENCE [LARGE SCALE GENOMIC DNA]</scope>
    <source>
        <strain evidence="4">ATCC 700264 / AMB-1</strain>
    </source>
</reference>
<dbReference type="STRING" id="342108.amb1426"/>
<dbReference type="InterPro" id="IPR003806">
    <property type="entry name" value="ATP-grasp_PylC-type"/>
</dbReference>
<dbReference type="HOGENOM" id="CLU_054359_0_0_5"/>
<dbReference type="SUPFAM" id="SSF56059">
    <property type="entry name" value="Glutathione synthetase ATP-binding domain-like"/>
    <property type="match status" value="1"/>
</dbReference>
<dbReference type="GO" id="GO:0046872">
    <property type="term" value="F:metal ion binding"/>
    <property type="evidence" value="ECO:0007669"/>
    <property type="project" value="InterPro"/>
</dbReference>
<dbReference type="Pfam" id="PF02655">
    <property type="entry name" value="ATP-grasp_3"/>
    <property type="match status" value="1"/>
</dbReference>
<name>Q2W7E6_PARM1</name>
<dbReference type="Gene3D" id="3.30.470.20">
    <property type="entry name" value="ATP-grasp fold, B domain"/>
    <property type="match status" value="1"/>
</dbReference>
<proteinExistence type="predicted"/>
<evidence type="ECO:0000313" key="3">
    <source>
        <dbReference type="EMBL" id="BAE50229.1"/>
    </source>
</evidence>
<dbReference type="AlphaFoldDB" id="Q2W7E6"/>
<dbReference type="GO" id="GO:0005524">
    <property type="term" value="F:ATP binding"/>
    <property type="evidence" value="ECO:0007669"/>
    <property type="project" value="UniProtKB-UniRule"/>
</dbReference>